<feature type="compositionally biased region" description="Low complexity" evidence="10">
    <location>
        <begin position="151"/>
        <end position="169"/>
    </location>
</feature>
<evidence type="ECO:0000256" key="4">
    <source>
        <dbReference type="ARBA" id="ARBA00004555"/>
    </source>
</evidence>
<evidence type="ECO:0000256" key="8">
    <source>
        <dbReference type="ARBA" id="ARBA00023128"/>
    </source>
</evidence>
<keyword evidence="9 11" id="KW-0472">Membrane</keyword>
<keyword evidence="13" id="KW-1185">Reference proteome</keyword>
<dbReference type="GO" id="GO:0006909">
    <property type="term" value="P:phagocytosis"/>
    <property type="evidence" value="ECO:0007669"/>
    <property type="project" value="TreeGrafter"/>
</dbReference>
<reference evidence="12" key="1">
    <citation type="submission" date="2025-08" db="UniProtKB">
        <authorList>
            <consortium name="Ensembl"/>
        </authorList>
    </citation>
    <scope>IDENTIFICATION</scope>
</reference>
<dbReference type="AlphaFoldDB" id="A0A8C4UJD3"/>
<protein>
    <submittedName>
        <fullName evidence="12">Chromosome 1 open reading frame 43</fullName>
    </submittedName>
</protein>
<feature type="compositionally biased region" description="Polar residues" evidence="10">
    <location>
        <begin position="521"/>
        <end position="536"/>
    </location>
</feature>
<keyword evidence="8" id="KW-0496">Mitochondrion</keyword>
<evidence type="ECO:0000256" key="7">
    <source>
        <dbReference type="ARBA" id="ARBA00023034"/>
    </source>
</evidence>
<evidence type="ECO:0000256" key="2">
    <source>
        <dbReference type="ARBA" id="ARBA00004167"/>
    </source>
</evidence>
<dbReference type="PANTHER" id="PTHR21425:SF2">
    <property type="entry name" value="PROTEIN C1ORF43"/>
    <property type="match status" value="1"/>
</dbReference>
<evidence type="ECO:0000256" key="6">
    <source>
        <dbReference type="ARBA" id="ARBA00022989"/>
    </source>
</evidence>
<feature type="compositionally biased region" description="Basic and acidic residues" evidence="10">
    <location>
        <begin position="272"/>
        <end position="281"/>
    </location>
</feature>
<evidence type="ECO:0000256" key="5">
    <source>
        <dbReference type="ARBA" id="ARBA00022692"/>
    </source>
</evidence>
<dbReference type="GO" id="GO:0005794">
    <property type="term" value="C:Golgi apparatus"/>
    <property type="evidence" value="ECO:0007669"/>
    <property type="project" value="UniProtKB-SubCell"/>
</dbReference>
<feature type="transmembrane region" description="Helical" evidence="11">
    <location>
        <begin position="336"/>
        <end position="360"/>
    </location>
</feature>
<feature type="compositionally biased region" description="Basic and acidic residues" evidence="10">
    <location>
        <begin position="1"/>
        <end position="11"/>
    </location>
</feature>
<evidence type="ECO:0000313" key="12">
    <source>
        <dbReference type="Ensembl" id="ENSFTIP00000010623.1"/>
    </source>
</evidence>
<accession>A0A8C4UJD3</accession>
<dbReference type="Proteomes" id="UP000694562">
    <property type="component" value="Unplaced"/>
</dbReference>
<feature type="compositionally biased region" description="Pro residues" evidence="10">
    <location>
        <begin position="130"/>
        <end position="150"/>
    </location>
</feature>
<feature type="compositionally biased region" description="Low complexity" evidence="10">
    <location>
        <begin position="73"/>
        <end position="89"/>
    </location>
</feature>
<feature type="compositionally biased region" description="Basic and acidic residues" evidence="10">
    <location>
        <begin position="247"/>
        <end position="263"/>
    </location>
</feature>
<dbReference type="GO" id="GO:0005739">
    <property type="term" value="C:mitochondrion"/>
    <property type="evidence" value="ECO:0007669"/>
    <property type="project" value="UniProtKB-SubCell"/>
</dbReference>
<evidence type="ECO:0000313" key="13">
    <source>
        <dbReference type="Proteomes" id="UP000694562"/>
    </source>
</evidence>
<feature type="region of interest" description="Disordered" evidence="10">
    <location>
        <begin position="1"/>
        <end position="288"/>
    </location>
</feature>
<feature type="compositionally biased region" description="Basic residues" evidence="10">
    <location>
        <begin position="170"/>
        <end position="180"/>
    </location>
</feature>
<feature type="compositionally biased region" description="Basic and acidic residues" evidence="10">
    <location>
        <begin position="214"/>
        <end position="227"/>
    </location>
</feature>
<evidence type="ECO:0000256" key="1">
    <source>
        <dbReference type="ARBA" id="ARBA00002620"/>
    </source>
</evidence>
<evidence type="ECO:0000256" key="11">
    <source>
        <dbReference type="SAM" id="Phobius"/>
    </source>
</evidence>
<evidence type="ECO:0000256" key="9">
    <source>
        <dbReference type="ARBA" id="ARBA00023136"/>
    </source>
</evidence>
<reference evidence="12" key="2">
    <citation type="submission" date="2025-09" db="UniProtKB">
        <authorList>
            <consortium name="Ensembl"/>
        </authorList>
    </citation>
    <scope>IDENTIFICATION</scope>
</reference>
<feature type="region of interest" description="Disordered" evidence="10">
    <location>
        <begin position="517"/>
        <end position="536"/>
    </location>
</feature>
<dbReference type="OrthoDB" id="5960253at2759"/>
<dbReference type="InterPro" id="IPR010876">
    <property type="entry name" value="C1orf43"/>
</dbReference>
<organism evidence="12 13">
    <name type="scientific">Falco tinnunculus</name>
    <name type="common">Common kestrel</name>
    <dbReference type="NCBI Taxonomy" id="100819"/>
    <lineage>
        <taxon>Eukaryota</taxon>
        <taxon>Metazoa</taxon>
        <taxon>Chordata</taxon>
        <taxon>Craniata</taxon>
        <taxon>Vertebrata</taxon>
        <taxon>Euteleostomi</taxon>
        <taxon>Archelosauria</taxon>
        <taxon>Archosauria</taxon>
        <taxon>Dinosauria</taxon>
        <taxon>Saurischia</taxon>
        <taxon>Theropoda</taxon>
        <taxon>Coelurosauria</taxon>
        <taxon>Aves</taxon>
        <taxon>Neognathae</taxon>
        <taxon>Neoaves</taxon>
        <taxon>Telluraves</taxon>
        <taxon>Australaves</taxon>
        <taxon>Falconiformes</taxon>
        <taxon>Falconidae</taxon>
        <taxon>Falco</taxon>
    </lineage>
</organism>
<sequence>MPPPARGERPEAAGGIPRGARALRAGIAPGAPHQHCPGGPPRTERPPPAGPPPGEAAGGLAARAEPRLPLLPPAAGAGRAPGARQGRSRPGPPHTMEAGGQGEAERARGSSRGGAAPGRARTREAGERGPLPPSWPRPPFPPLRPPPARPPALTCGGRALRQPPAAARPTRPRGARRQRRGAAAASGAAGPGGRAAAGPDGPRGAYGGGGGGDDGDRDKEGGRDLKGPRAVTGAAAASAQPTLPGSHHTDNYQRRPPPSRDEGAGAGPARLHPRDAGEGPRRKGAPCWRVTPRAPRHVKGRGCARCHVGRARSGFGGRHVVRPRAGPGMAGAGSNWLSGVNVVLVMAYGSLVFVLLFIFVKRQIMRFAMKSRRGPHVPVGQHAPKDLKEEIDIRLSRVQDIKYEPRLLAEDDSRLLQLETQGCYNYLYRMKALDAIRTSEIPFHAEGRYPKSLIGKNFCAYLLELRNSSASFKGIRKALIDTLLDGYESARYGTGVFGKTEYLKYQDALNELANMTKARGGSSQRQHQSAAKDLTLSSEVSNPATIQVTYLPSNQKSKRAKHFLELKSFKDNYNTLESTL</sequence>
<evidence type="ECO:0000256" key="10">
    <source>
        <dbReference type="SAM" id="MobiDB-lite"/>
    </source>
</evidence>
<comment type="function">
    <text evidence="1">General regulator of phagocytosis. Required to uptake Gram negative bacterium by macrophages.</text>
</comment>
<keyword evidence="7" id="KW-0333">Golgi apparatus</keyword>
<evidence type="ECO:0000256" key="3">
    <source>
        <dbReference type="ARBA" id="ARBA00004173"/>
    </source>
</evidence>
<dbReference type="PANTHER" id="PTHR21425">
    <property type="entry name" value="NICE-3"/>
    <property type="match status" value="1"/>
</dbReference>
<keyword evidence="5 11" id="KW-0812">Transmembrane</keyword>
<dbReference type="Pfam" id="PF07406">
    <property type="entry name" value="NICE-3"/>
    <property type="match status" value="1"/>
</dbReference>
<keyword evidence="6 11" id="KW-1133">Transmembrane helix</keyword>
<comment type="subcellular location">
    <subcellularLocation>
        <location evidence="4">Golgi apparatus</location>
    </subcellularLocation>
    <subcellularLocation>
        <location evidence="2">Membrane</location>
        <topology evidence="2">Single-pass membrane protein</topology>
    </subcellularLocation>
    <subcellularLocation>
        <location evidence="3">Mitochondrion</location>
    </subcellularLocation>
</comment>
<dbReference type="Ensembl" id="ENSFTIT00000011091.1">
    <property type="protein sequence ID" value="ENSFTIP00000010623.1"/>
    <property type="gene ID" value="ENSFTIG00000007141.1"/>
</dbReference>
<dbReference type="GO" id="GO:0016020">
    <property type="term" value="C:membrane"/>
    <property type="evidence" value="ECO:0007669"/>
    <property type="project" value="UniProtKB-SubCell"/>
</dbReference>
<proteinExistence type="predicted"/>
<name>A0A8C4UJD3_FALTI</name>